<proteinExistence type="predicted"/>
<feature type="region of interest" description="Disordered" evidence="1">
    <location>
        <begin position="1"/>
        <end position="21"/>
    </location>
</feature>
<dbReference type="AlphaFoldDB" id="A0AAD6SHA4"/>
<comment type="caution">
    <text evidence="2">The sequence shown here is derived from an EMBL/GenBank/DDBJ whole genome shotgun (WGS) entry which is preliminary data.</text>
</comment>
<evidence type="ECO:0000256" key="1">
    <source>
        <dbReference type="SAM" id="MobiDB-lite"/>
    </source>
</evidence>
<feature type="non-terminal residue" evidence="2">
    <location>
        <position position="1"/>
    </location>
</feature>
<keyword evidence="3" id="KW-1185">Reference proteome</keyword>
<feature type="compositionally biased region" description="Basic and acidic residues" evidence="1">
    <location>
        <begin position="189"/>
        <end position="200"/>
    </location>
</feature>
<feature type="compositionally biased region" description="Basic residues" evidence="1">
    <location>
        <begin position="178"/>
        <end position="188"/>
    </location>
</feature>
<evidence type="ECO:0000313" key="3">
    <source>
        <dbReference type="Proteomes" id="UP001218188"/>
    </source>
</evidence>
<name>A0AAD6SHA4_9AGAR</name>
<feature type="compositionally biased region" description="Basic residues" evidence="1">
    <location>
        <begin position="1"/>
        <end position="12"/>
    </location>
</feature>
<accession>A0AAD6SHA4</accession>
<reference evidence="2" key="1">
    <citation type="submission" date="2023-03" db="EMBL/GenBank/DDBJ databases">
        <title>Massive genome expansion in bonnet fungi (Mycena s.s.) driven by repeated elements and novel gene families across ecological guilds.</title>
        <authorList>
            <consortium name="Lawrence Berkeley National Laboratory"/>
            <person name="Harder C.B."/>
            <person name="Miyauchi S."/>
            <person name="Viragh M."/>
            <person name="Kuo A."/>
            <person name="Thoen E."/>
            <person name="Andreopoulos B."/>
            <person name="Lu D."/>
            <person name="Skrede I."/>
            <person name="Drula E."/>
            <person name="Henrissat B."/>
            <person name="Morin E."/>
            <person name="Kohler A."/>
            <person name="Barry K."/>
            <person name="LaButti K."/>
            <person name="Morin E."/>
            <person name="Salamov A."/>
            <person name="Lipzen A."/>
            <person name="Mereny Z."/>
            <person name="Hegedus B."/>
            <person name="Baldrian P."/>
            <person name="Stursova M."/>
            <person name="Weitz H."/>
            <person name="Taylor A."/>
            <person name="Grigoriev I.V."/>
            <person name="Nagy L.G."/>
            <person name="Martin F."/>
            <person name="Kauserud H."/>
        </authorList>
    </citation>
    <scope>NUCLEOTIDE SEQUENCE</scope>
    <source>
        <strain evidence="2">CBHHK200</strain>
    </source>
</reference>
<sequence>MSTRRRGNRCRAGRGCGGQGRSPCQKVGTREGCEASEVFKLEAFKFSKPRYCLENLKCCQNYVRTDTGTWLRVRVGTSKRSSEGAGRDGLSGPKVRGDTVTELSSREAVCAQDRVRALQPRANSPAPPANSASMRVFGIRIRRYKRRVCMRRCTVRMRPRPRQLGLVTLPCQRASRTWARRGTRPRHPLRADASRRVAST</sequence>
<dbReference type="EMBL" id="JARJCM010000153">
    <property type="protein sequence ID" value="KAJ7025452.1"/>
    <property type="molecule type" value="Genomic_DNA"/>
</dbReference>
<protein>
    <submittedName>
        <fullName evidence="2">Uncharacterized protein</fullName>
    </submittedName>
</protein>
<evidence type="ECO:0000313" key="2">
    <source>
        <dbReference type="EMBL" id="KAJ7025452.1"/>
    </source>
</evidence>
<dbReference type="Proteomes" id="UP001218188">
    <property type="component" value="Unassembled WGS sequence"/>
</dbReference>
<gene>
    <name evidence="2" type="ORF">C8F04DRAFT_1128426</name>
</gene>
<organism evidence="2 3">
    <name type="scientific">Mycena alexandri</name>
    <dbReference type="NCBI Taxonomy" id="1745969"/>
    <lineage>
        <taxon>Eukaryota</taxon>
        <taxon>Fungi</taxon>
        <taxon>Dikarya</taxon>
        <taxon>Basidiomycota</taxon>
        <taxon>Agaricomycotina</taxon>
        <taxon>Agaricomycetes</taxon>
        <taxon>Agaricomycetidae</taxon>
        <taxon>Agaricales</taxon>
        <taxon>Marasmiineae</taxon>
        <taxon>Mycenaceae</taxon>
        <taxon>Mycena</taxon>
    </lineage>
</organism>
<feature type="region of interest" description="Disordered" evidence="1">
    <location>
        <begin position="178"/>
        <end position="200"/>
    </location>
</feature>
<feature type="region of interest" description="Disordered" evidence="1">
    <location>
        <begin position="76"/>
        <end position="97"/>
    </location>
</feature>